<dbReference type="Proteomes" id="UP000316476">
    <property type="component" value="Unassembled WGS sequence"/>
</dbReference>
<evidence type="ECO:0000256" key="4">
    <source>
        <dbReference type="ARBA" id="ARBA00022729"/>
    </source>
</evidence>
<comment type="similarity">
    <text evidence="2">Belongs to the sulfatase family.</text>
</comment>
<evidence type="ECO:0000256" key="5">
    <source>
        <dbReference type="ARBA" id="ARBA00022801"/>
    </source>
</evidence>
<evidence type="ECO:0000256" key="7">
    <source>
        <dbReference type="SAM" id="Phobius"/>
    </source>
</evidence>
<gene>
    <name evidence="9" type="primary">betC_12</name>
    <name evidence="9" type="ORF">V7x_14260</name>
</gene>
<name>A0A5C6FRT6_9PLAN</name>
<evidence type="ECO:0000256" key="3">
    <source>
        <dbReference type="ARBA" id="ARBA00022723"/>
    </source>
</evidence>
<dbReference type="InterPro" id="IPR024607">
    <property type="entry name" value="Sulfatase_CS"/>
</dbReference>
<feature type="domain" description="Sulfatase N-terminal" evidence="8">
    <location>
        <begin position="63"/>
        <end position="410"/>
    </location>
</feature>
<organism evidence="9 10">
    <name type="scientific">Crateriforma conspicua</name>
    <dbReference type="NCBI Taxonomy" id="2527996"/>
    <lineage>
        <taxon>Bacteria</taxon>
        <taxon>Pseudomonadati</taxon>
        <taxon>Planctomycetota</taxon>
        <taxon>Planctomycetia</taxon>
        <taxon>Planctomycetales</taxon>
        <taxon>Planctomycetaceae</taxon>
        <taxon>Crateriforma</taxon>
    </lineage>
</organism>
<evidence type="ECO:0000256" key="2">
    <source>
        <dbReference type="ARBA" id="ARBA00008779"/>
    </source>
</evidence>
<dbReference type="InterPro" id="IPR035874">
    <property type="entry name" value="IDS"/>
</dbReference>
<evidence type="ECO:0000313" key="10">
    <source>
        <dbReference type="Proteomes" id="UP000316476"/>
    </source>
</evidence>
<sequence>MGDDDQRNTRRRPIRPCPVQQNSRLVDQPMNVVCCHRLFRALLCGWIAAITLMVGTAGAESPKNVLMICVDDLKPNIGCFGDPVAVTPNIDALAQRGVSFQSAYCNQAVCAPSRNSLMTGLRPQTIGVYDLSTHFRDAAPDVVTVGEHFQKFGYQVQGLGKIYHTGHGNHDDKQTWTVPSWRPKGSQYVHPDSLANRVKDSRGRLRGPATEAADVPDDTYSDGKIADEAVRRLQQSASNPGQPFFLAVGFLKPHLPFIAPQKYWDLYDPQSLPMPVFRQAPQGAPEYAPTKWGELRSYSDVPNEGPLPKAMPRNLIHGYYAATSYIDAQIGKVLDELNRLQLADQTVVVLWGDHGWHLGDHDMWCKHTNYEQAARIPVVVAAPQGAKGQATESLIETVDIYPTLAELAGIDAPDGLDGRSFAAVVRDPKQTTRPFITHVYPRSGRLGRAIRTPRYRLVQWAAIKGGDQGVDLELYDYQNDPLETKNVAEENPKVVQELLKYLGRQSAPKQAWKPQG</sequence>
<dbReference type="GO" id="GO:0005737">
    <property type="term" value="C:cytoplasm"/>
    <property type="evidence" value="ECO:0007669"/>
    <property type="project" value="TreeGrafter"/>
</dbReference>
<dbReference type="EMBL" id="SJPZ01000001">
    <property type="protein sequence ID" value="TWU65872.1"/>
    <property type="molecule type" value="Genomic_DNA"/>
</dbReference>
<dbReference type="Gene3D" id="3.40.720.10">
    <property type="entry name" value="Alkaline Phosphatase, subunit A"/>
    <property type="match status" value="1"/>
</dbReference>
<evidence type="ECO:0000256" key="6">
    <source>
        <dbReference type="ARBA" id="ARBA00022837"/>
    </source>
</evidence>
<dbReference type="InterPro" id="IPR000917">
    <property type="entry name" value="Sulfatase_N"/>
</dbReference>
<evidence type="ECO:0000256" key="1">
    <source>
        <dbReference type="ARBA" id="ARBA00001913"/>
    </source>
</evidence>
<evidence type="ECO:0000313" key="9">
    <source>
        <dbReference type="EMBL" id="TWU65872.1"/>
    </source>
</evidence>
<comment type="cofactor">
    <cofactor evidence="1">
        <name>Ca(2+)</name>
        <dbReference type="ChEBI" id="CHEBI:29108"/>
    </cofactor>
</comment>
<keyword evidence="3" id="KW-0479">Metal-binding</keyword>
<keyword evidence="7" id="KW-0812">Transmembrane</keyword>
<dbReference type="PANTHER" id="PTHR45953:SF1">
    <property type="entry name" value="IDURONATE 2-SULFATASE"/>
    <property type="match status" value="1"/>
</dbReference>
<dbReference type="Pfam" id="PF00884">
    <property type="entry name" value="Sulfatase"/>
    <property type="match status" value="1"/>
</dbReference>
<keyword evidence="5 9" id="KW-0378">Hydrolase</keyword>
<protein>
    <submittedName>
        <fullName evidence="9">Choline-sulfatase</fullName>
        <ecNumber evidence="9">3.1.6.6</ecNumber>
    </submittedName>
</protein>
<dbReference type="EC" id="3.1.6.6" evidence="9"/>
<dbReference type="PROSITE" id="PS00523">
    <property type="entry name" value="SULFATASE_1"/>
    <property type="match status" value="1"/>
</dbReference>
<feature type="transmembrane region" description="Helical" evidence="7">
    <location>
        <begin position="38"/>
        <end position="59"/>
    </location>
</feature>
<dbReference type="InterPro" id="IPR017850">
    <property type="entry name" value="Alkaline_phosphatase_core_sf"/>
</dbReference>
<dbReference type="GO" id="GO:0004423">
    <property type="term" value="F:iduronate-2-sulfatase activity"/>
    <property type="evidence" value="ECO:0007669"/>
    <property type="project" value="InterPro"/>
</dbReference>
<dbReference type="GO" id="GO:0046872">
    <property type="term" value="F:metal ion binding"/>
    <property type="evidence" value="ECO:0007669"/>
    <property type="project" value="UniProtKB-KW"/>
</dbReference>
<evidence type="ECO:0000259" key="8">
    <source>
        <dbReference type="Pfam" id="PF00884"/>
    </source>
</evidence>
<reference evidence="9 10" key="1">
    <citation type="submission" date="2019-02" db="EMBL/GenBank/DDBJ databases">
        <title>Deep-cultivation of Planctomycetes and their phenomic and genomic characterization uncovers novel biology.</title>
        <authorList>
            <person name="Wiegand S."/>
            <person name="Jogler M."/>
            <person name="Boedeker C."/>
            <person name="Pinto D."/>
            <person name="Vollmers J."/>
            <person name="Rivas-Marin E."/>
            <person name="Kohn T."/>
            <person name="Peeters S.H."/>
            <person name="Heuer A."/>
            <person name="Rast P."/>
            <person name="Oberbeckmann S."/>
            <person name="Bunk B."/>
            <person name="Jeske O."/>
            <person name="Meyerdierks A."/>
            <person name="Storesund J.E."/>
            <person name="Kallscheuer N."/>
            <person name="Luecker S."/>
            <person name="Lage O.M."/>
            <person name="Pohl T."/>
            <person name="Merkel B.J."/>
            <person name="Hornburger P."/>
            <person name="Mueller R.-W."/>
            <person name="Bruemmer F."/>
            <person name="Labrenz M."/>
            <person name="Spormann A.M."/>
            <person name="Op Den Camp H."/>
            <person name="Overmann J."/>
            <person name="Amann R."/>
            <person name="Jetten M.S.M."/>
            <person name="Mascher T."/>
            <person name="Medema M.H."/>
            <person name="Devos D.P."/>
            <person name="Kaster A.-K."/>
            <person name="Ovreas L."/>
            <person name="Rohde M."/>
            <person name="Galperin M.Y."/>
            <person name="Jogler C."/>
        </authorList>
    </citation>
    <scope>NUCLEOTIDE SEQUENCE [LARGE SCALE GENOMIC DNA]</scope>
    <source>
        <strain evidence="9 10">V7</strain>
    </source>
</reference>
<accession>A0A5C6FRT6</accession>
<comment type="caution">
    <text evidence="9">The sequence shown here is derived from an EMBL/GenBank/DDBJ whole genome shotgun (WGS) entry which is preliminary data.</text>
</comment>
<keyword evidence="6" id="KW-0106">Calcium</keyword>
<keyword evidence="7" id="KW-0472">Membrane</keyword>
<dbReference type="AlphaFoldDB" id="A0A5C6FRT6"/>
<dbReference type="SUPFAM" id="SSF53649">
    <property type="entry name" value="Alkaline phosphatase-like"/>
    <property type="match status" value="1"/>
</dbReference>
<keyword evidence="7" id="KW-1133">Transmembrane helix</keyword>
<keyword evidence="4" id="KW-0732">Signal</keyword>
<dbReference type="PANTHER" id="PTHR45953">
    <property type="entry name" value="IDURONATE 2-SULFATASE"/>
    <property type="match status" value="1"/>
</dbReference>
<dbReference type="GO" id="GO:0047753">
    <property type="term" value="F:choline-sulfatase activity"/>
    <property type="evidence" value="ECO:0007669"/>
    <property type="project" value="UniProtKB-EC"/>
</dbReference>
<proteinExistence type="inferred from homology"/>
<dbReference type="CDD" id="cd16030">
    <property type="entry name" value="iduronate-2-sulfatase"/>
    <property type="match status" value="1"/>
</dbReference>